<evidence type="ECO:0000256" key="7">
    <source>
        <dbReference type="ARBA" id="ARBA00022741"/>
    </source>
</evidence>
<evidence type="ECO:0000256" key="11">
    <source>
        <dbReference type="ARBA" id="ARBA00023136"/>
    </source>
</evidence>
<keyword evidence="11 14" id="KW-0472">Membrane</keyword>
<evidence type="ECO:0000256" key="14">
    <source>
        <dbReference type="SAM" id="Phobius"/>
    </source>
</evidence>
<evidence type="ECO:0000256" key="5">
    <source>
        <dbReference type="ARBA" id="ARBA00022692"/>
    </source>
</evidence>
<keyword evidence="12" id="KW-0456">Lyase</keyword>
<feature type="region of interest" description="Disordered" evidence="13">
    <location>
        <begin position="719"/>
        <end position="749"/>
    </location>
</feature>
<dbReference type="GO" id="GO:0035556">
    <property type="term" value="P:intracellular signal transduction"/>
    <property type="evidence" value="ECO:0007669"/>
    <property type="project" value="InterPro"/>
</dbReference>
<feature type="non-terminal residue" evidence="16">
    <location>
        <position position="1"/>
    </location>
</feature>
<dbReference type="GO" id="GO:0007189">
    <property type="term" value="P:adenylate cyclase-activating G protein-coupled receptor signaling pathway"/>
    <property type="evidence" value="ECO:0007669"/>
    <property type="project" value="TreeGrafter"/>
</dbReference>
<feature type="compositionally biased region" description="Polar residues" evidence="13">
    <location>
        <begin position="285"/>
        <end position="303"/>
    </location>
</feature>
<evidence type="ECO:0000256" key="13">
    <source>
        <dbReference type="SAM" id="MobiDB-lite"/>
    </source>
</evidence>
<feature type="transmembrane region" description="Helical" evidence="14">
    <location>
        <begin position="214"/>
        <end position="231"/>
    </location>
</feature>
<evidence type="ECO:0000256" key="4">
    <source>
        <dbReference type="ARBA" id="ARBA00012201"/>
    </source>
</evidence>
<dbReference type="CDD" id="cd07302">
    <property type="entry name" value="CHD"/>
    <property type="match status" value="2"/>
</dbReference>
<comment type="catalytic activity">
    <reaction evidence="1">
        <text>GTP = 3',5'-cyclic GMP + diphosphate</text>
        <dbReference type="Rhea" id="RHEA:13665"/>
        <dbReference type="ChEBI" id="CHEBI:33019"/>
        <dbReference type="ChEBI" id="CHEBI:37565"/>
        <dbReference type="ChEBI" id="CHEBI:57746"/>
        <dbReference type="EC" id="4.6.1.2"/>
    </reaction>
</comment>
<name>A0AAV5VJL8_9BILA</name>
<dbReference type="InterPro" id="IPR001054">
    <property type="entry name" value="A/G_cyclase"/>
</dbReference>
<dbReference type="SUPFAM" id="SSF55073">
    <property type="entry name" value="Nucleotide cyclase"/>
    <property type="match status" value="2"/>
</dbReference>
<feature type="region of interest" description="Disordered" evidence="13">
    <location>
        <begin position="285"/>
        <end position="316"/>
    </location>
</feature>
<feature type="transmembrane region" description="Helical" evidence="14">
    <location>
        <begin position="961"/>
        <end position="984"/>
    </location>
</feature>
<dbReference type="FunFam" id="3.30.70.1230:FF:000008">
    <property type="entry name" value="Adenylate cyclase type 9"/>
    <property type="match status" value="1"/>
</dbReference>
<organism evidence="16 17">
    <name type="scientific">Pristionchus fissidentatus</name>
    <dbReference type="NCBI Taxonomy" id="1538716"/>
    <lineage>
        <taxon>Eukaryota</taxon>
        <taxon>Metazoa</taxon>
        <taxon>Ecdysozoa</taxon>
        <taxon>Nematoda</taxon>
        <taxon>Chromadorea</taxon>
        <taxon>Rhabditida</taxon>
        <taxon>Rhabditina</taxon>
        <taxon>Diplogasteromorpha</taxon>
        <taxon>Diplogasteroidea</taxon>
        <taxon>Neodiplogasteridae</taxon>
        <taxon>Pristionchus</taxon>
    </lineage>
</organism>
<dbReference type="GO" id="GO:0005524">
    <property type="term" value="F:ATP binding"/>
    <property type="evidence" value="ECO:0007669"/>
    <property type="project" value="UniProtKB-KW"/>
</dbReference>
<feature type="domain" description="Guanylate cyclase" evidence="15">
    <location>
        <begin position="333"/>
        <end position="460"/>
    </location>
</feature>
<feature type="transmembrane region" description="Helical" evidence="14">
    <location>
        <begin position="130"/>
        <end position="151"/>
    </location>
</feature>
<dbReference type="EMBL" id="BTSY01000003">
    <property type="protein sequence ID" value="GMT19548.1"/>
    <property type="molecule type" value="Genomic_DNA"/>
</dbReference>
<proteinExistence type="predicted"/>
<dbReference type="PANTHER" id="PTHR45627:SF8">
    <property type="entry name" value="ADENYLATE CYCLASE TYPE 9"/>
    <property type="match status" value="1"/>
</dbReference>
<evidence type="ECO:0000313" key="16">
    <source>
        <dbReference type="EMBL" id="GMT19548.1"/>
    </source>
</evidence>
<evidence type="ECO:0000256" key="10">
    <source>
        <dbReference type="ARBA" id="ARBA00022989"/>
    </source>
</evidence>
<evidence type="ECO:0000256" key="2">
    <source>
        <dbReference type="ARBA" id="ARBA00001593"/>
    </source>
</evidence>
<protein>
    <recommendedName>
        <fullName evidence="4">adenylate cyclase</fullName>
        <ecNumber evidence="4">4.6.1.1</ecNumber>
    </recommendedName>
</protein>
<feature type="compositionally biased region" description="Polar residues" evidence="13">
    <location>
        <begin position="616"/>
        <end position="634"/>
    </location>
</feature>
<evidence type="ECO:0000313" key="17">
    <source>
        <dbReference type="Proteomes" id="UP001432322"/>
    </source>
</evidence>
<dbReference type="GO" id="GO:0005886">
    <property type="term" value="C:plasma membrane"/>
    <property type="evidence" value="ECO:0007669"/>
    <property type="project" value="TreeGrafter"/>
</dbReference>
<keyword evidence="17" id="KW-1185">Reference proteome</keyword>
<comment type="subcellular location">
    <subcellularLocation>
        <location evidence="3">Membrane</location>
        <topology evidence="3">Multi-pass membrane protein</topology>
    </subcellularLocation>
</comment>
<comment type="caution">
    <text evidence="16">The sequence shown here is derived from an EMBL/GenBank/DDBJ whole genome shotgun (WGS) entry which is preliminary data.</text>
</comment>
<sequence>HASVSPRRTRMDDAALADEERTPALAAEARAHSMSPRRGQIFDRVSQRWWNPQFRCPLLEAQYWQCSFPQLRDRFRSGLIYIAIVCMTWCIFLTLYGRAGLIHWVTTAILVSTCGAMLFFTLLSAQYQRFYMPTSFLCTFLICVLTLVVLSDVSNPLMSPVGTFVTSIQVVLLIYTVIPLPLYLCIFISAVYSTLFELLSISRDMYIHLPYVRLALHIGVHMLGVHLFILTQVRQRKTFLKIAQSLMARKDLELETQFKDHMIQSVMPKKVADELLKDANELRRPSTSLDSTCRTSNATQTLNPEDPPDRLPPSVPNVRKFRPFTMNLMTDVSILFADICGFTKMSSNKSADELVNLLNDLFGRFDNLCRSCDMEKISTLGDCYYCVAGCPEPTPDHAKCCVEMGLQMVIAIRQFDIDRGQDVNMRVGIHTGKVMCGMVGTRRFKFDVFSNDVNFANEMESTGIAGRVHISESTASFLAGAYHLEDGPPHKGMKTYFIKSRVNESTNHNDDSGNESDKDVHLSRGGQISFRKVSLGQKIAGKLKTIQSNSLPMKAQLNSSGSLRMKVADRAKSSHSTTLLPKEPNWVSLIEDRKSASLQALTSYPSAAPLNKDGRTSANGSSANSCKGSRSSGMQDGVSDLASVGGIDTAISLHHNAGSMYETDNKEFDERLAQIISNSDRSQFDRGFWVKQESLNPWTLNFNEREVENEYRRHFAESKDGFSQHGGTTNGSAAMRNHHKVSPTPSSKHSGLRYSGVFIDLLVASLLFVLVSVVAILGVTFRLSTTVPLLIFVFISMCIVLAALLLIGLPLLSRRNLMPCLNLWLPRHITGLVLLFLPIGVAIFIAPFCLTAECPFALPSVRLLFSYVAIIALFGHCNFSQLVAWPKTLQCIMTGVVHIFLLAACQFHIDSLSPPSAECNATLPGMQLPILAPGVMQQSGRAAALTAGAKYLHPMYNNASFSAFLAEIVLDVALSVLLVGFLNYQFEAAFRLSFYGDVQSRRDTERMQIVRDQADWLLNNVIPPHAVESLKTDTKYSENHHNTAVLFASITNWNDMYEENFEGGREFIRVLNEVIGDFDELLERPEFNQIEKIKTIGAAYMAASGLNPEKRRACPDPKEHLYQLMEFALALQHALSVFNEDLLNFDFVCKLGLNIGPVTAGVIGTTKLYYDIWGDTVNIASRMYSTGVCDKIQVSQHTRDILADRYDFEYRDHIEVKGIDAGMDTYILLGRKADRMIPPVVTEIDDENKNTTSF</sequence>
<dbReference type="PANTHER" id="PTHR45627">
    <property type="entry name" value="ADENYLATE CYCLASE TYPE 1"/>
    <property type="match status" value="1"/>
</dbReference>
<feature type="transmembrane region" description="Helical" evidence="14">
    <location>
        <begin position="787"/>
        <end position="812"/>
    </location>
</feature>
<dbReference type="GO" id="GO:0004383">
    <property type="term" value="F:guanylate cyclase activity"/>
    <property type="evidence" value="ECO:0007669"/>
    <property type="project" value="UniProtKB-EC"/>
</dbReference>
<feature type="domain" description="Guanylate cyclase" evidence="15">
    <location>
        <begin position="1044"/>
        <end position="1184"/>
    </location>
</feature>
<comment type="catalytic activity">
    <reaction evidence="2">
        <text>ATP = 3',5'-cyclic AMP + diphosphate</text>
        <dbReference type="Rhea" id="RHEA:15389"/>
        <dbReference type="ChEBI" id="CHEBI:30616"/>
        <dbReference type="ChEBI" id="CHEBI:33019"/>
        <dbReference type="ChEBI" id="CHEBI:58165"/>
        <dbReference type="EC" id="4.6.1.1"/>
    </reaction>
</comment>
<dbReference type="SMART" id="SM00044">
    <property type="entry name" value="CYCc"/>
    <property type="match status" value="2"/>
</dbReference>
<dbReference type="GO" id="GO:0004016">
    <property type="term" value="F:adenylate cyclase activity"/>
    <property type="evidence" value="ECO:0007669"/>
    <property type="project" value="UniProtKB-EC"/>
</dbReference>
<keyword evidence="5 14" id="KW-0812">Transmembrane</keyword>
<dbReference type="EC" id="4.6.1.1" evidence="4"/>
<dbReference type="Pfam" id="PF00211">
    <property type="entry name" value="Guanylate_cyc"/>
    <property type="match status" value="2"/>
</dbReference>
<feature type="transmembrane region" description="Helical" evidence="14">
    <location>
        <begin position="78"/>
        <end position="96"/>
    </location>
</feature>
<reference evidence="16" key="1">
    <citation type="submission" date="2023-10" db="EMBL/GenBank/DDBJ databases">
        <title>Genome assembly of Pristionchus species.</title>
        <authorList>
            <person name="Yoshida K."/>
            <person name="Sommer R.J."/>
        </authorList>
    </citation>
    <scope>NUCLEOTIDE SEQUENCE</scope>
    <source>
        <strain evidence="16">RS5133</strain>
    </source>
</reference>
<feature type="transmembrane region" description="Helical" evidence="14">
    <location>
        <begin position="757"/>
        <end position="781"/>
    </location>
</feature>
<dbReference type="Gene3D" id="3.30.70.1230">
    <property type="entry name" value="Nucleotide cyclase"/>
    <property type="match status" value="2"/>
</dbReference>
<feature type="transmembrane region" description="Helical" evidence="14">
    <location>
        <begin position="864"/>
        <end position="884"/>
    </location>
</feature>
<dbReference type="AlphaFoldDB" id="A0AAV5VJL8"/>
<dbReference type="Proteomes" id="UP001432322">
    <property type="component" value="Unassembled WGS sequence"/>
</dbReference>
<evidence type="ECO:0000256" key="3">
    <source>
        <dbReference type="ARBA" id="ARBA00004141"/>
    </source>
</evidence>
<keyword evidence="8" id="KW-0067">ATP-binding</keyword>
<evidence type="ECO:0000256" key="6">
    <source>
        <dbReference type="ARBA" id="ARBA00022723"/>
    </source>
</evidence>
<accession>A0AAV5VJL8</accession>
<feature type="region of interest" description="Disordered" evidence="13">
    <location>
        <begin position="606"/>
        <end position="637"/>
    </location>
</feature>
<keyword evidence="10 14" id="KW-1133">Transmembrane helix</keyword>
<feature type="transmembrane region" description="Helical" evidence="14">
    <location>
        <begin position="102"/>
        <end position="123"/>
    </location>
</feature>
<evidence type="ECO:0000259" key="15">
    <source>
        <dbReference type="PROSITE" id="PS50125"/>
    </source>
</evidence>
<evidence type="ECO:0000256" key="12">
    <source>
        <dbReference type="ARBA" id="ARBA00023239"/>
    </source>
</evidence>
<evidence type="ECO:0000256" key="1">
    <source>
        <dbReference type="ARBA" id="ARBA00001436"/>
    </source>
</evidence>
<evidence type="ECO:0000256" key="8">
    <source>
        <dbReference type="ARBA" id="ARBA00022840"/>
    </source>
</evidence>
<feature type="transmembrane region" description="Helical" evidence="14">
    <location>
        <begin position="832"/>
        <end position="858"/>
    </location>
</feature>
<dbReference type="InterPro" id="IPR029787">
    <property type="entry name" value="Nucleotide_cyclase"/>
</dbReference>
<dbReference type="GO" id="GO:0046872">
    <property type="term" value="F:metal ion binding"/>
    <property type="evidence" value="ECO:0007669"/>
    <property type="project" value="UniProtKB-KW"/>
</dbReference>
<gene>
    <name evidence="16" type="ORF">PFISCL1PPCAC_10845</name>
</gene>
<keyword evidence="9" id="KW-0460">Magnesium</keyword>
<evidence type="ECO:0000256" key="9">
    <source>
        <dbReference type="ARBA" id="ARBA00022842"/>
    </source>
</evidence>
<keyword evidence="7" id="KW-0547">Nucleotide-binding</keyword>
<keyword evidence="6" id="KW-0479">Metal-binding</keyword>
<dbReference type="PROSITE" id="PS50125">
    <property type="entry name" value="GUANYLATE_CYCLASE_2"/>
    <property type="match status" value="2"/>
</dbReference>